<accession>A0ABQ4MQ35</accession>
<evidence type="ECO:0000313" key="3">
    <source>
        <dbReference type="Proteomes" id="UP000681290"/>
    </source>
</evidence>
<dbReference type="Proteomes" id="UP000681290">
    <property type="component" value="Unassembled WGS sequence"/>
</dbReference>
<keyword evidence="3" id="KW-1185">Reference proteome</keyword>
<evidence type="ECO:0000259" key="1">
    <source>
        <dbReference type="Pfam" id="PF20753"/>
    </source>
</evidence>
<name>A0ABQ4MQ35_9BACL</name>
<dbReference type="EMBL" id="BOSM01000002">
    <property type="protein sequence ID" value="GIP58128.1"/>
    <property type="molecule type" value="Genomic_DNA"/>
</dbReference>
<dbReference type="Pfam" id="PF20753">
    <property type="entry name" value="DUF6558_C"/>
    <property type="match status" value="1"/>
</dbReference>
<proteinExistence type="predicted"/>
<organism evidence="2 3">
    <name type="scientific">Paenibacillus woosongensis</name>
    <dbReference type="NCBI Taxonomy" id="307580"/>
    <lineage>
        <taxon>Bacteria</taxon>
        <taxon>Bacillati</taxon>
        <taxon>Bacillota</taxon>
        <taxon>Bacilli</taxon>
        <taxon>Bacillales</taxon>
        <taxon>Paenibacillaceae</taxon>
        <taxon>Paenibacillus</taxon>
    </lineage>
</organism>
<reference evidence="2 3" key="1">
    <citation type="submission" date="2021-03" db="EMBL/GenBank/DDBJ databases">
        <title>Antimicrobial resistance genes in bacteria isolated from Japanese honey, and their potential for conferring macrolide and lincosamide resistance in the American foulbrood pathogen Paenibacillus larvae.</title>
        <authorList>
            <person name="Okamoto M."/>
            <person name="Kumagai M."/>
            <person name="Kanamori H."/>
            <person name="Takamatsu D."/>
        </authorList>
    </citation>
    <scope>NUCLEOTIDE SEQUENCE [LARGE SCALE GENOMIC DNA]</scope>
    <source>
        <strain evidence="2 3">J15TS10</strain>
    </source>
</reference>
<comment type="caution">
    <text evidence="2">The sequence shown here is derived from an EMBL/GenBank/DDBJ whole genome shotgun (WGS) entry which is preliminary data.</text>
</comment>
<dbReference type="RefSeq" id="WP_213590565.1">
    <property type="nucleotide sequence ID" value="NZ_BOSM01000002.1"/>
</dbReference>
<feature type="domain" description="Phage tail-like C-terminal" evidence="1">
    <location>
        <begin position="110"/>
        <end position="206"/>
    </location>
</feature>
<evidence type="ECO:0000313" key="2">
    <source>
        <dbReference type="EMBL" id="GIP58128.1"/>
    </source>
</evidence>
<sequence length="211" mass="23674">MNWLQLGNLQGISTSPPFTVPLQVDGALTKVSWKSSSPTGSKIIVQTRLSFTKGADWTEWRICTNGGAVPDLSPTDKVDHLQMMYRVIISSTDYAAVPVFEEITFSYEPVIVINNTGDMACKPEIWITKEGNGEFSIVNLSSKAEEFKLTDLIDQETVYINNEQEDIETSLASTYRYSSFNDNYLSLPAGLNLLKLSGKAKVQFRYQFKYL</sequence>
<gene>
    <name evidence="2" type="ORF">J15TS10_19420</name>
</gene>
<dbReference type="InterPro" id="IPR048276">
    <property type="entry name" value="Phage_tail-like_C"/>
</dbReference>
<protein>
    <recommendedName>
        <fullName evidence="1">Phage tail-like C-terminal domain-containing protein</fullName>
    </recommendedName>
</protein>